<gene>
    <name evidence="1" type="ORF">O1611_g1562</name>
</gene>
<proteinExistence type="predicted"/>
<accession>A0ACC2JX94</accession>
<dbReference type="EMBL" id="JAPUUL010000186">
    <property type="protein sequence ID" value="KAJ8132059.1"/>
    <property type="molecule type" value="Genomic_DNA"/>
</dbReference>
<evidence type="ECO:0000313" key="1">
    <source>
        <dbReference type="EMBL" id="KAJ8132059.1"/>
    </source>
</evidence>
<dbReference type="Proteomes" id="UP001153332">
    <property type="component" value="Unassembled WGS sequence"/>
</dbReference>
<evidence type="ECO:0000313" key="2">
    <source>
        <dbReference type="Proteomes" id="UP001153332"/>
    </source>
</evidence>
<name>A0ACC2JX94_9PEZI</name>
<comment type="caution">
    <text evidence="1">The sequence shown here is derived from an EMBL/GenBank/DDBJ whole genome shotgun (WGS) entry which is preliminary data.</text>
</comment>
<keyword evidence="2" id="KW-1185">Reference proteome</keyword>
<protein>
    <submittedName>
        <fullName evidence="1">Uncharacterized protein</fullName>
    </submittedName>
</protein>
<organism evidence="1 2">
    <name type="scientific">Lasiodiplodia mahajangana</name>
    <dbReference type="NCBI Taxonomy" id="1108764"/>
    <lineage>
        <taxon>Eukaryota</taxon>
        <taxon>Fungi</taxon>
        <taxon>Dikarya</taxon>
        <taxon>Ascomycota</taxon>
        <taxon>Pezizomycotina</taxon>
        <taxon>Dothideomycetes</taxon>
        <taxon>Dothideomycetes incertae sedis</taxon>
        <taxon>Botryosphaeriales</taxon>
        <taxon>Botryosphaeriaceae</taxon>
        <taxon>Lasiodiplodia</taxon>
    </lineage>
</organism>
<reference evidence="1" key="1">
    <citation type="submission" date="2022-12" db="EMBL/GenBank/DDBJ databases">
        <title>Genome Sequence of Lasiodiplodia mahajangana.</title>
        <authorList>
            <person name="Buettner E."/>
        </authorList>
    </citation>
    <scope>NUCLEOTIDE SEQUENCE</scope>
    <source>
        <strain evidence="1">VT137</strain>
    </source>
</reference>
<sequence length="155" mass="16552">MGISARSGVVQMGILAKTPEVCDNCRATRLGACSVTRAAGCSIWTEPPPVETSVNTGTRPRLLPLPDPLRGSLLVLPPPWKTLAARLVIRLLPAIPRSTTRRKKQAPLVLDMEPVATLRDRLQPRQPNMPSASIPTASTAEMARQAAAGEAHHAS</sequence>